<keyword evidence="3" id="KW-1185">Reference proteome</keyword>
<organism evidence="2 3">
    <name type="scientific">Campylobacter hyointestinalis subsp. hyointestinalis</name>
    <dbReference type="NCBI Taxonomy" id="91352"/>
    <lineage>
        <taxon>Bacteria</taxon>
        <taxon>Pseudomonadati</taxon>
        <taxon>Campylobacterota</taxon>
        <taxon>Epsilonproteobacteria</taxon>
        <taxon>Campylobacterales</taxon>
        <taxon>Campylobacteraceae</taxon>
        <taxon>Campylobacter</taxon>
    </lineage>
</organism>
<dbReference type="AlphaFoldDB" id="A0A0S4R4I8"/>
<evidence type="ECO:0000313" key="3">
    <source>
        <dbReference type="Proteomes" id="UP000052237"/>
    </source>
</evidence>
<protein>
    <recommendedName>
        <fullName evidence="1">Cyanophage baseplate Pam3 plug gp18 domain-containing protein</fullName>
    </recommendedName>
</protein>
<reference evidence="2 3" key="1">
    <citation type="submission" date="2015-11" db="EMBL/GenBank/DDBJ databases">
        <authorList>
            <consortium name="Pathogen Informatics"/>
        </authorList>
    </citation>
    <scope>NUCLEOTIDE SEQUENCE [LARGE SCALE GENOMIC DNA]</scope>
    <source>
        <strain evidence="2 3">006A-0059</strain>
    </source>
</reference>
<evidence type="ECO:0000259" key="1">
    <source>
        <dbReference type="Pfam" id="PF22479"/>
    </source>
</evidence>
<sequence length="102" mass="11886">MIQLDIKAIPNQSFNIQIENITYEIKIKQGKNAVLVDISQNETPVILGRMLTPFTPLIPYQYLINGGNFYFKTQNNELADYSKFGLSQFLYFVFDKELQNDR</sequence>
<evidence type="ECO:0000313" key="2">
    <source>
        <dbReference type="EMBL" id="CUU68129.1"/>
    </source>
</evidence>
<dbReference type="Pfam" id="PF22479">
    <property type="entry name" value="Pam3_gp18"/>
    <property type="match status" value="1"/>
</dbReference>
<comment type="caution">
    <text evidence="2">The sequence shown here is derived from an EMBL/GenBank/DDBJ whole genome shotgun (WGS) entry which is preliminary data.</text>
</comment>
<gene>
    <name evidence="2" type="ORF">ERS686654_00056</name>
</gene>
<dbReference type="Proteomes" id="UP000052237">
    <property type="component" value="Unassembled WGS sequence"/>
</dbReference>
<proteinExistence type="predicted"/>
<dbReference type="EMBL" id="FAVB01000001">
    <property type="protein sequence ID" value="CUU68129.1"/>
    <property type="molecule type" value="Genomic_DNA"/>
</dbReference>
<name>A0A0S4R4I8_CAMHY</name>
<dbReference type="InterPro" id="IPR054252">
    <property type="entry name" value="Pam3_gp18"/>
</dbReference>
<accession>A0A0S4R4I8</accession>
<feature type="domain" description="Cyanophage baseplate Pam3 plug gp18" evidence="1">
    <location>
        <begin position="1"/>
        <end position="93"/>
    </location>
</feature>
<dbReference type="RefSeq" id="WP_059434849.1">
    <property type="nucleotide sequence ID" value="NZ_FAVB01000001.1"/>
</dbReference>